<dbReference type="AlphaFoldDB" id="A0AAP1AG02"/>
<dbReference type="NCBIfam" id="TIGR01725">
    <property type="entry name" value="phge_HK97_gp10"/>
    <property type="match status" value="1"/>
</dbReference>
<evidence type="ECO:0000313" key="1">
    <source>
        <dbReference type="EMBL" id="KQE09718.1"/>
    </source>
</evidence>
<gene>
    <name evidence="1" type="ORF">APD33_00605</name>
</gene>
<evidence type="ECO:0008006" key="3">
    <source>
        <dbReference type="Google" id="ProtNLM"/>
    </source>
</evidence>
<dbReference type="EMBL" id="LLGC01000075">
    <property type="protein sequence ID" value="KQE09718.1"/>
    <property type="molecule type" value="Genomic_DNA"/>
</dbReference>
<dbReference type="InterPro" id="IPR010064">
    <property type="entry name" value="HK97-gp10_tail"/>
</dbReference>
<dbReference type="Proteomes" id="UP000051449">
    <property type="component" value="Unassembled WGS sequence"/>
</dbReference>
<proteinExistence type="predicted"/>
<organism evidence="1 2">
    <name type="scientific">Acinetobacter baumannii</name>
    <dbReference type="NCBI Taxonomy" id="470"/>
    <lineage>
        <taxon>Bacteria</taxon>
        <taxon>Pseudomonadati</taxon>
        <taxon>Pseudomonadota</taxon>
        <taxon>Gammaproteobacteria</taxon>
        <taxon>Moraxellales</taxon>
        <taxon>Moraxellaceae</taxon>
        <taxon>Acinetobacter</taxon>
        <taxon>Acinetobacter calcoaceticus/baumannii complex</taxon>
    </lineage>
</organism>
<sequence length="164" mass="18421">MAGVEVKFDGIEELSRRMKLIADSKTAKRIARKAARQAMNIVRDAARNAAKSIDDPETPEKIFKEIVVQGGKTRDRNSIVIRVGIRGGAKIPYTNNAQNRRSGRVGKTYQTDGRVFYWRFLEFGTSRQPATPFMRPALANNVQKVTDTFSQSFSAELDKEIAKL</sequence>
<protein>
    <recommendedName>
        <fullName evidence="3">HK97 gp10 family phage protein</fullName>
    </recommendedName>
</protein>
<reference evidence="1 2" key="1">
    <citation type="submission" date="2015-10" db="EMBL/GenBank/DDBJ databases">
        <title>The utility of whole genome sequencing in characterizing Acinetobacter epidemiology and analyzing hospital outbreaks.</title>
        <authorList>
            <person name="Ozer E.A."/>
            <person name="Fitzpatrick M.A."/>
            <person name="Hauser A.R."/>
        </authorList>
    </citation>
    <scope>NUCLEOTIDE SEQUENCE [LARGE SCALE GENOMIC DNA]</scope>
    <source>
        <strain evidence="1 2">ABBL072</strain>
    </source>
</reference>
<accession>A0AAP1AG02</accession>
<dbReference type="Pfam" id="PF04883">
    <property type="entry name" value="HK97-gp10_like"/>
    <property type="match status" value="1"/>
</dbReference>
<name>A0AAP1AG02_ACIBA</name>
<evidence type="ECO:0000313" key="2">
    <source>
        <dbReference type="Proteomes" id="UP000051449"/>
    </source>
</evidence>
<dbReference type="RefSeq" id="WP_031975103.1">
    <property type="nucleotide sequence ID" value="NZ_CP169839.1"/>
</dbReference>
<comment type="caution">
    <text evidence="1">The sequence shown here is derived from an EMBL/GenBank/DDBJ whole genome shotgun (WGS) entry which is preliminary data.</text>
</comment>